<dbReference type="Gene3D" id="2.60.40.640">
    <property type="match status" value="2"/>
</dbReference>
<dbReference type="SUPFAM" id="SSF81296">
    <property type="entry name" value="E set domains"/>
    <property type="match status" value="2"/>
</dbReference>
<comment type="similarity">
    <text evidence="1">Belongs to the arrestin family.</text>
</comment>
<feature type="region of interest" description="Disordered" evidence="2">
    <location>
        <begin position="325"/>
        <end position="352"/>
    </location>
</feature>
<name>A0AAE1B7X3_9GAST</name>
<accession>A0AAE1B7X3</accession>
<dbReference type="PANTHER" id="PTHR11188:SF176">
    <property type="entry name" value="ARRESTIN DOMAIN-CONTAINING PROTEIN 1"/>
    <property type="match status" value="1"/>
</dbReference>
<dbReference type="InterPro" id="IPR014756">
    <property type="entry name" value="Ig_E-set"/>
</dbReference>
<comment type="caution">
    <text evidence="4">The sequence shown here is derived from an EMBL/GenBank/DDBJ whole genome shotgun (WGS) entry which is preliminary data.</text>
</comment>
<dbReference type="GO" id="GO:0005737">
    <property type="term" value="C:cytoplasm"/>
    <property type="evidence" value="ECO:0007669"/>
    <property type="project" value="TreeGrafter"/>
</dbReference>
<protein>
    <recommendedName>
        <fullName evidence="3">Arrestin C-terminal-like domain-containing protein</fullName>
    </recommendedName>
</protein>
<evidence type="ECO:0000313" key="5">
    <source>
        <dbReference type="Proteomes" id="UP001283361"/>
    </source>
</evidence>
<gene>
    <name evidence="4" type="ORF">RRG08_027282</name>
</gene>
<feature type="compositionally biased region" description="Gly residues" evidence="2">
    <location>
        <begin position="331"/>
        <end position="344"/>
    </location>
</feature>
<evidence type="ECO:0000256" key="1">
    <source>
        <dbReference type="ARBA" id="ARBA00005298"/>
    </source>
</evidence>
<dbReference type="InterPro" id="IPR011021">
    <property type="entry name" value="Arrestin-like_N"/>
</dbReference>
<dbReference type="Proteomes" id="UP001283361">
    <property type="component" value="Unassembled WGS sequence"/>
</dbReference>
<proteinExistence type="inferred from homology"/>
<dbReference type="GO" id="GO:0015031">
    <property type="term" value="P:protein transport"/>
    <property type="evidence" value="ECO:0007669"/>
    <property type="project" value="TreeGrafter"/>
</dbReference>
<dbReference type="InterPro" id="IPR050357">
    <property type="entry name" value="Arrestin_domain-protein"/>
</dbReference>
<sequence length="402" mass="44918">MSAVTELSIVLQHDIDEQYQYQPGEIIRGTIYVTLAKPTAIREITVKVYSEGNVSWKGPDEQVYQAQEVYVDSSKAIVDTTYDIEPLQLPQGRHDFPMDYILPENVPSSYIGKYGNVTYTMKATVVGANSRDTAISSEPFLVLRRQHIPVLAQQPLSMTASRRMLCSCSFGKLDIRVTLDRGGGVPGEDVFLQAELKNQSGHTVTAMQASLIMTTVFRAQSRSTEFRQVVSKKRDEMDVSRGEGRRWTHVRLPLPPYVPESKLEFCDIIELDYVFQFRVEMTGGSEVRLEAPFWVGAQPQGLEVPNNEQAGRRIHKGWTVRGSQALLFPDGGPGDGENGAGDSGGQQPHVEHDYDEGWGITLVPELRNASEVVTNPLYQHQQNHVTKGARDIPEELLENTKL</sequence>
<evidence type="ECO:0000259" key="3">
    <source>
        <dbReference type="SMART" id="SM01017"/>
    </source>
</evidence>
<evidence type="ECO:0000313" key="4">
    <source>
        <dbReference type="EMBL" id="KAK3801078.1"/>
    </source>
</evidence>
<dbReference type="EMBL" id="JAWDGP010000372">
    <property type="protein sequence ID" value="KAK3801078.1"/>
    <property type="molecule type" value="Genomic_DNA"/>
</dbReference>
<feature type="domain" description="Arrestin C-terminal-like" evidence="3">
    <location>
        <begin position="169"/>
        <end position="300"/>
    </location>
</feature>
<dbReference type="SMART" id="SM01017">
    <property type="entry name" value="Arrestin_C"/>
    <property type="match status" value="1"/>
</dbReference>
<keyword evidence="5" id="KW-1185">Reference proteome</keyword>
<reference evidence="4" key="1">
    <citation type="journal article" date="2023" name="G3 (Bethesda)">
        <title>A reference genome for the long-term kleptoplast-retaining sea slug Elysia crispata morphotype clarki.</title>
        <authorList>
            <person name="Eastman K.E."/>
            <person name="Pendleton A.L."/>
            <person name="Shaikh M.A."/>
            <person name="Suttiyut T."/>
            <person name="Ogas R."/>
            <person name="Tomko P."/>
            <person name="Gavelis G."/>
            <person name="Widhalm J.R."/>
            <person name="Wisecaver J.H."/>
        </authorList>
    </citation>
    <scope>NUCLEOTIDE SEQUENCE</scope>
    <source>
        <strain evidence="4">ECLA1</strain>
    </source>
</reference>
<dbReference type="InterPro" id="IPR014752">
    <property type="entry name" value="Arrestin-like_C"/>
</dbReference>
<dbReference type="AlphaFoldDB" id="A0AAE1B7X3"/>
<dbReference type="PANTHER" id="PTHR11188">
    <property type="entry name" value="ARRESTIN DOMAIN CONTAINING PROTEIN"/>
    <property type="match status" value="1"/>
</dbReference>
<evidence type="ECO:0000256" key="2">
    <source>
        <dbReference type="SAM" id="MobiDB-lite"/>
    </source>
</evidence>
<organism evidence="4 5">
    <name type="scientific">Elysia crispata</name>
    <name type="common">lettuce slug</name>
    <dbReference type="NCBI Taxonomy" id="231223"/>
    <lineage>
        <taxon>Eukaryota</taxon>
        <taxon>Metazoa</taxon>
        <taxon>Spiralia</taxon>
        <taxon>Lophotrochozoa</taxon>
        <taxon>Mollusca</taxon>
        <taxon>Gastropoda</taxon>
        <taxon>Heterobranchia</taxon>
        <taxon>Euthyneura</taxon>
        <taxon>Panpulmonata</taxon>
        <taxon>Sacoglossa</taxon>
        <taxon>Placobranchoidea</taxon>
        <taxon>Plakobranchidae</taxon>
        <taxon>Elysia</taxon>
    </lineage>
</organism>
<dbReference type="InterPro" id="IPR011022">
    <property type="entry name" value="Arrestin_C-like"/>
</dbReference>
<dbReference type="Pfam" id="PF02752">
    <property type="entry name" value="Arrestin_C"/>
    <property type="match status" value="1"/>
</dbReference>
<dbReference type="Pfam" id="PF00339">
    <property type="entry name" value="Arrestin_N"/>
    <property type="match status" value="1"/>
</dbReference>